<sequence>MIRRIVFAAVFVAVALSTTGCCGVFRNFVYRIRNCNGCYPAYGGYAGGCCGDGGVVSPSYSTPIVDAGHGPVMGPPASGCSSCSSNPAMPYPTAGAGVPVVPGYGVAPGSTPVGAYPMGGGYPMAGYPTAGGQVAGIK</sequence>
<dbReference type="AlphaFoldDB" id="A0A5C1AFK7"/>
<gene>
    <name evidence="1" type="ORF">PX52LOC_05055</name>
</gene>
<dbReference type="RefSeq" id="WP_149112581.1">
    <property type="nucleotide sequence ID" value="NZ_CP042425.1"/>
</dbReference>
<evidence type="ECO:0000313" key="2">
    <source>
        <dbReference type="Proteomes" id="UP000324974"/>
    </source>
</evidence>
<keyword evidence="2" id="KW-1185">Reference proteome</keyword>
<dbReference type="PROSITE" id="PS51257">
    <property type="entry name" value="PROKAR_LIPOPROTEIN"/>
    <property type="match status" value="1"/>
</dbReference>
<dbReference type="EMBL" id="CP042425">
    <property type="protein sequence ID" value="QEL18041.1"/>
    <property type="molecule type" value="Genomic_DNA"/>
</dbReference>
<dbReference type="KEGG" id="lrs:PX52LOC_05055"/>
<name>A0A5C1AFK7_9BACT</name>
<protein>
    <submittedName>
        <fullName evidence="1">Uncharacterized protein</fullName>
    </submittedName>
</protein>
<organism evidence="1 2">
    <name type="scientific">Limnoglobus roseus</name>
    <dbReference type="NCBI Taxonomy" id="2598579"/>
    <lineage>
        <taxon>Bacteria</taxon>
        <taxon>Pseudomonadati</taxon>
        <taxon>Planctomycetota</taxon>
        <taxon>Planctomycetia</taxon>
        <taxon>Gemmatales</taxon>
        <taxon>Gemmataceae</taxon>
        <taxon>Limnoglobus</taxon>
    </lineage>
</organism>
<reference evidence="2" key="1">
    <citation type="submission" date="2019-08" db="EMBL/GenBank/DDBJ databases">
        <title>Limnoglobus roseus gen. nov., sp. nov., a novel freshwater planctomycete with a giant genome from the family Gemmataceae.</title>
        <authorList>
            <person name="Kulichevskaya I.S."/>
            <person name="Naumoff D.G."/>
            <person name="Miroshnikov K."/>
            <person name="Ivanova A."/>
            <person name="Philippov D.A."/>
            <person name="Hakobyan A."/>
            <person name="Rijpstra I.C."/>
            <person name="Sinninghe Damste J.S."/>
            <person name="Liesack W."/>
            <person name="Dedysh S.N."/>
        </authorList>
    </citation>
    <scope>NUCLEOTIDE SEQUENCE [LARGE SCALE GENOMIC DNA]</scope>
    <source>
        <strain evidence="2">PX52</strain>
    </source>
</reference>
<dbReference type="Proteomes" id="UP000324974">
    <property type="component" value="Chromosome"/>
</dbReference>
<accession>A0A5C1AFK7</accession>
<evidence type="ECO:0000313" key="1">
    <source>
        <dbReference type="EMBL" id="QEL18041.1"/>
    </source>
</evidence>
<proteinExistence type="predicted"/>